<dbReference type="SUPFAM" id="SSF53822">
    <property type="entry name" value="Periplasmic binding protein-like I"/>
    <property type="match status" value="1"/>
</dbReference>
<keyword evidence="2" id="KW-0238">DNA-binding</keyword>
<dbReference type="InterPro" id="IPR000843">
    <property type="entry name" value="HTH_LacI"/>
</dbReference>
<feature type="compositionally biased region" description="Low complexity" evidence="4">
    <location>
        <begin position="1"/>
        <end position="14"/>
    </location>
</feature>
<dbReference type="CDD" id="cd06267">
    <property type="entry name" value="PBP1_LacI_sugar_binding-like"/>
    <property type="match status" value="1"/>
</dbReference>
<comment type="caution">
    <text evidence="6">The sequence shown here is derived from an EMBL/GenBank/DDBJ whole genome shotgun (WGS) entry which is preliminary data.</text>
</comment>
<evidence type="ECO:0000259" key="5">
    <source>
        <dbReference type="PROSITE" id="PS50932"/>
    </source>
</evidence>
<dbReference type="SUPFAM" id="SSF47413">
    <property type="entry name" value="lambda repressor-like DNA-binding domains"/>
    <property type="match status" value="1"/>
</dbReference>
<dbReference type="PROSITE" id="PS50932">
    <property type="entry name" value="HTH_LACI_2"/>
    <property type="match status" value="1"/>
</dbReference>
<dbReference type="Proteomes" id="UP000277671">
    <property type="component" value="Unassembled WGS sequence"/>
</dbReference>
<proteinExistence type="predicted"/>
<keyword evidence="3" id="KW-0804">Transcription</keyword>
<gene>
    <name evidence="6" type="ORF">BDK92_0448</name>
</gene>
<dbReference type="CDD" id="cd01392">
    <property type="entry name" value="HTH_LacI"/>
    <property type="match status" value="1"/>
</dbReference>
<organism evidence="6 7">
    <name type="scientific">Micromonospora pisi</name>
    <dbReference type="NCBI Taxonomy" id="589240"/>
    <lineage>
        <taxon>Bacteria</taxon>
        <taxon>Bacillati</taxon>
        <taxon>Actinomycetota</taxon>
        <taxon>Actinomycetes</taxon>
        <taxon>Micromonosporales</taxon>
        <taxon>Micromonosporaceae</taxon>
        <taxon>Micromonospora</taxon>
    </lineage>
</organism>
<evidence type="ECO:0000256" key="1">
    <source>
        <dbReference type="ARBA" id="ARBA00023015"/>
    </source>
</evidence>
<feature type="region of interest" description="Disordered" evidence="4">
    <location>
        <begin position="348"/>
        <end position="368"/>
    </location>
</feature>
<keyword evidence="1" id="KW-0805">Transcription regulation</keyword>
<dbReference type="RefSeq" id="WP_121154107.1">
    <property type="nucleotide sequence ID" value="NZ_RBKT01000001.1"/>
</dbReference>
<evidence type="ECO:0000256" key="2">
    <source>
        <dbReference type="ARBA" id="ARBA00023125"/>
    </source>
</evidence>
<dbReference type="GO" id="GO:0000976">
    <property type="term" value="F:transcription cis-regulatory region binding"/>
    <property type="evidence" value="ECO:0007669"/>
    <property type="project" value="TreeGrafter"/>
</dbReference>
<dbReference type="EMBL" id="RBKT01000001">
    <property type="protein sequence ID" value="RKR86224.1"/>
    <property type="molecule type" value="Genomic_DNA"/>
</dbReference>
<dbReference type="GO" id="GO:0003700">
    <property type="term" value="F:DNA-binding transcription factor activity"/>
    <property type="evidence" value="ECO:0007669"/>
    <property type="project" value="TreeGrafter"/>
</dbReference>
<sequence length="368" mass="39114">MASAEQHAAPATAATDGGRRTRPVTITDIARVTGVVPSTVSRALNKPGRVNAVTRERIQAAARELNYVPNSQARALISGRTGTIAVVVSDVTNPFYFGLIRGTQQRLKAAGYAQLLIDTEDSGEHEAEMLQKMRRSLDGAILAASRLPERALTALAGEIPLVTVNRNVPRVQSVVIDTPTGIGLAVEHLVGLGHRDIVYVAGPENSWSNHARWRAVRAAAQRYGQRFRHVGPFPRGRRSGSAVADAVLASGATACVCFNDLFAIGMLPRLRQRGVRVPEDLSVVGCDDIFGADFCHPPLTTLTAPIEQAGEVAVAMLLARLEQPVTEHPGTAPSRRAVLLPATLTVRESTGPAPTTRLSAVRPPAGPS</sequence>
<dbReference type="Pfam" id="PF13377">
    <property type="entry name" value="Peripla_BP_3"/>
    <property type="match status" value="1"/>
</dbReference>
<name>A0A495JCY8_9ACTN</name>
<dbReference type="Gene3D" id="1.10.260.40">
    <property type="entry name" value="lambda repressor-like DNA-binding domains"/>
    <property type="match status" value="1"/>
</dbReference>
<dbReference type="InterPro" id="IPR046335">
    <property type="entry name" value="LacI/GalR-like_sensor"/>
</dbReference>
<dbReference type="Gene3D" id="3.40.50.2300">
    <property type="match status" value="2"/>
</dbReference>
<dbReference type="AlphaFoldDB" id="A0A495JCY8"/>
<reference evidence="6 7" key="1">
    <citation type="submission" date="2018-10" db="EMBL/GenBank/DDBJ databases">
        <title>Sequencing the genomes of 1000 actinobacteria strains.</title>
        <authorList>
            <person name="Klenk H.-P."/>
        </authorList>
    </citation>
    <scope>NUCLEOTIDE SEQUENCE [LARGE SCALE GENOMIC DNA]</scope>
    <source>
        <strain evidence="6 7">DSM 45175</strain>
    </source>
</reference>
<dbReference type="Pfam" id="PF00356">
    <property type="entry name" value="LacI"/>
    <property type="match status" value="1"/>
</dbReference>
<feature type="domain" description="HTH lacI-type" evidence="5">
    <location>
        <begin position="24"/>
        <end position="78"/>
    </location>
</feature>
<dbReference type="PANTHER" id="PTHR30146">
    <property type="entry name" value="LACI-RELATED TRANSCRIPTIONAL REPRESSOR"/>
    <property type="match status" value="1"/>
</dbReference>
<evidence type="ECO:0000313" key="6">
    <source>
        <dbReference type="EMBL" id="RKR86224.1"/>
    </source>
</evidence>
<dbReference type="PANTHER" id="PTHR30146:SF138">
    <property type="entry name" value="TRANSCRIPTIONAL REGULATORY PROTEIN"/>
    <property type="match status" value="1"/>
</dbReference>
<feature type="region of interest" description="Disordered" evidence="4">
    <location>
        <begin position="1"/>
        <end position="23"/>
    </location>
</feature>
<feature type="compositionally biased region" description="Polar residues" evidence="4">
    <location>
        <begin position="348"/>
        <end position="358"/>
    </location>
</feature>
<dbReference type="InterPro" id="IPR028082">
    <property type="entry name" value="Peripla_BP_I"/>
</dbReference>
<keyword evidence="7" id="KW-1185">Reference proteome</keyword>
<dbReference type="OrthoDB" id="3258243at2"/>
<evidence type="ECO:0000256" key="4">
    <source>
        <dbReference type="SAM" id="MobiDB-lite"/>
    </source>
</evidence>
<dbReference type="SMART" id="SM00354">
    <property type="entry name" value="HTH_LACI"/>
    <property type="match status" value="1"/>
</dbReference>
<accession>A0A495JCY8</accession>
<protein>
    <submittedName>
        <fullName evidence="6">LacI family transcriptional regulator</fullName>
    </submittedName>
</protein>
<evidence type="ECO:0000256" key="3">
    <source>
        <dbReference type="ARBA" id="ARBA00023163"/>
    </source>
</evidence>
<dbReference type="InterPro" id="IPR010982">
    <property type="entry name" value="Lambda_DNA-bd_dom_sf"/>
</dbReference>
<evidence type="ECO:0000313" key="7">
    <source>
        <dbReference type="Proteomes" id="UP000277671"/>
    </source>
</evidence>